<dbReference type="PANTHER" id="PTHR10877:SF183">
    <property type="entry name" value="AT14535P-RELATED"/>
    <property type="match status" value="1"/>
</dbReference>
<accession>A0A061RZV2</accession>
<dbReference type="Pfam" id="PF08016">
    <property type="entry name" value="PKD_channel"/>
    <property type="match status" value="1"/>
</dbReference>
<evidence type="ECO:0000256" key="3">
    <source>
        <dbReference type="ARBA" id="ARBA00022989"/>
    </source>
</evidence>
<feature type="region of interest" description="Disordered" evidence="5">
    <location>
        <begin position="1774"/>
        <end position="1829"/>
    </location>
</feature>
<feature type="region of interest" description="Disordered" evidence="5">
    <location>
        <begin position="1571"/>
        <end position="1600"/>
    </location>
</feature>
<protein>
    <recommendedName>
        <fullName evidence="7">Polycystin cation channel PKD1/PKD2 domain-containing protein</fullName>
    </recommendedName>
</protein>
<dbReference type="InterPro" id="IPR013122">
    <property type="entry name" value="PKD1_2_channel"/>
</dbReference>
<organism evidence="8">
    <name type="scientific">Tetraselmis sp. GSL018</name>
    <dbReference type="NCBI Taxonomy" id="582737"/>
    <lineage>
        <taxon>Eukaryota</taxon>
        <taxon>Viridiplantae</taxon>
        <taxon>Chlorophyta</taxon>
        <taxon>core chlorophytes</taxon>
        <taxon>Chlorodendrophyceae</taxon>
        <taxon>Chlorodendrales</taxon>
        <taxon>Chlorodendraceae</taxon>
        <taxon>Tetraselmis</taxon>
    </lineage>
</organism>
<feature type="domain" description="Polycystin cation channel PKD1/PKD2" evidence="7">
    <location>
        <begin position="1366"/>
        <end position="1511"/>
    </location>
</feature>
<dbReference type="PANTHER" id="PTHR10877">
    <property type="entry name" value="POLYCYSTIN FAMILY MEMBER"/>
    <property type="match status" value="1"/>
</dbReference>
<keyword evidence="2 6" id="KW-0812">Transmembrane</keyword>
<evidence type="ECO:0000256" key="4">
    <source>
        <dbReference type="ARBA" id="ARBA00023136"/>
    </source>
</evidence>
<gene>
    <name evidence="8" type="ORF">TSPGSL018_15118</name>
</gene>
<feature type="transmembrane region" description="Helical" evidence="6">
    <location>
        <begin position="1413"/>
        <end position="1436"/>
    </location>
</feature>
<proteinExistence type="predicted"/>
<dbReference type="GO" id="GO:0016020">
    <property type="term" value="C:membrane"/>
    <property type="evidence" value="ECO:0007669"/>
    <property type="project" value="UniProtKB-SubCell"/>
</dbReference>
<evidence type="ECO:0000313" key="8">
    <source>
        <dbReference type="EMBL" id="JAC78437.1"/>
    </source>
</evidence>
<dbReference type="InterPro" id="IPR051223">
    <property type="entry name" value="Polycystin"/>
</dbReference>
<feature type="transmembrane region" description="Helical" evidence="6">
    <location>
        <begin position="1485"/>
        <end position="1506"/>
    </location>
</feature>
<feature type="transmembrane region" description="Helical" evidence="6">
    <location>
        <begin position="1185"/>
        <end position="1204"/>
    </location>
</feature>
<feature type="non-terminal residue" evidence="8">
    <location>
        <position position="1"/>
    </location>
</feature>
<reference evidence="8" key="1">
    <citation type="submission" date="2014-05" db="EMBL/GenBank/DDBJ databases">
        <title>The transcriptome of the halophilic microalga Tetraselmis sp. GSL018 isolated from the Great Salt Lake, Utah.</title>
        <authorList>
            <person name="Jinkerson R.E."/>
            <person name="D'Adamo S."/>
            <person name="Posewitz M.C."/>
        </authorList>
    </citation>
    <scope>NUCLEOTIDE SEQUENCE</scope>
    <source>
        <strain evidence="8">GSL018</strain>
    </source>
</reference>
<keyword evidence="3 6" id="KW-1133">Transmembrane helix</keyword>
<evidence type="ECO:0000256" key="2">
    <source>
        <dbReference type="ARBA" id="ARBA00022692"/>
    </source>
</evidence>
<keyword evidence="4 6" id="KW-0472">Membrane</keyword>
<comment type="subcellular location">
    <subcellularLocation>
        <location evidence="1">Membrane</location>
        <topology evidence="1">Multi-pass membrane protein</topology>
    </subcellularLocation>
</comment>
<feature type="compositionally biased region" description="Basic and acidic residues" evidence="5">
    <location>
        <begin position="1783"/>
        <end position="1795"/>
    </location>
</feature>
<feature type="compositionally biased region" description="Low complexity" evidence="5">
    <location>
        <begin position="27"/>
        <end position="39"/>
    </location>
</feature>
<evidence type="ECO:0000256" key="5">
    <source>
        <dbReference type="SAM" id="MobiDB-lite"/>
    </source>
</evidence>
<feature type="transmembrane region" description="Helical" evidence="6">
    <location>
        <begin position="1371"/>
        <end position="1393"/>
    </location>
</feature>
<dbReference type="EMBL" id="GBEZ01006992">
    <property type="protein sequence ID" value="JAC78437.1"/>
    <property type="molecule type" value="Transcribed_RNA"/>
</dbReference>
<feature type="transmembrane region" description="Helical" evidence="6">
    <location>
        <begin position="1264"/>
        <end position="1285"/>
    </location>
</feature>
<dbReference type="Gene3D" id="1.10.287.70">
    <property type="match status" value="1"/>
</dbReference>
<feature type="region of interest" description="Disordered" evidence="5">
    <location>
        <begin position="19"/>
        <end position="39"/>
    </location>
</feature>
<evidence type="ECO:0000256" key="6">
    <source>
        <dbReference type="SAM" id="Phobius"/>
    </source>
</evidence>
<sequence>CTNDQLICSDGECSCVAFPPPPPAPESTSDGSSSDGASDFVDIEPDFPRILDTVGPVLQLLGGGEVIETEEGISQMIHYVTVGDEWVDPGINVTDNFDADMNKIYVPEAVVDTSVPTLPNAPKVLSFSLVDAAGNPSNVVQRLLHIRCPVGESMCEGTAFEPEPSCSFLGFCGLSNMLDDLFDQTSAEPVIRVVLDGPELVEVPKGTAWAKCRPEAAPLDLCDRGAKAFLGEDDPVATGSLTAYVTACGDSLFTLDGVQACEFNPDVPGPYEVHFSVREPNGQATVVDATRVVWVLPECLPSERICNNRISCSEDQVCRDGSSVELPGVLEEGSEQRAAPRIALAGSLGAFVEVPQYSPYAACEPGRTGTPRRPCEEGAIATDEVDGSLTSGVFILPGSNVSASVCVERGCSGFEFWHRGVDPAWVNTSEAPGTVSTLTFVAVNSAGVMSSVNRTVTVGDPCARGYSYCDGACYPADCDLLPLIGIDTSAAPSTVDVVGDALLHVGYGLRLSTPTSLMPCDMAVEAEQKSCGAYATDTNGTDLSGSLRVMETTPCADGEKCWYCHPSLVGSTDDPCMPGQYTYMYYVMDSRGALVTSLRTVVIEEARHVVLVLELETGDMSNEQAAQIAFKLQDPIEDANSALRSSFAAAVNEAYPGFSMNPGHVLVTEATPRAVTPVDAEGRATYKIVVLLDVMVPFALLSESSVRRSLLQGSVDEILASISEAGSSTGFLKSLSQQQDLAAVANASAVPQQESLEPLTPVLDLNAGEITSLASEVEMLVESVNSMQSRLGRAEASLMDRLLESPDFSDAAARVRSQEISEAYGVMVSEHLNSSQLLMDDLEQVQAKLDMSMEQQAELLGALSSTANSIKEGIAAAQQFARSLAETQEFLENIVGPVGEDGQREVCIAMTSRITGTYNLTFGVDSAAAQSGARRRLLATASTPQQATCVSWAGFDVCKRLASLEFVDLEGAPELPRWVGASKGGNRLLGGLVVNQQRSAMERDACSGRFPGLSSKCAEKEFFDRLVSIDTSEDRIAANYVEKLYDSLRPFGTDPVFVLNKQLYNPLLAGQEGSYYNMTPGSEDVNINSFPNMFFPRSIRGRPDGFALVVPPGIDQFRTSTLWTAVGEGNFLDSKSKVVTTEIVSFNPQLEMFSYSEASFTWADGGGISFWMGQPRLVPAFGKDLDGLAILVSMGLLVILFAAVRLPSLLRELAQYAAGCMRQRKAAPAAGSKSNLSIKSDADDIHEDDDARGELPVGSLCDSLLLVLMITGLSAYAVAVVASFAMHADTDYELYDAIEYAPARFFLPDKAEPDASPDDVQITDERGQLASPAAVGADPGSPGRWMFLDNTTGMDLLGETLQSVASISSMVAFSTAIQGLALLTMIARLLHVWTFQPRVGIITRTVVLATPDLLVLGFTVSIILVLLAAIGHVSVGPTFEHMSTPQESLRFVFFYLLTGENWGLYDPVASPGASRNLLDVITGRIFYISLPIFVQFLLLSFLLAILGDAYYKARDMEEYFPNMLGELLGLLRSCRGVRSVRKRMVEIERENNAGLVRDSWANQSRLFSPSGRRFNVYPSDEKASGKSGGPSDEDPSSGRWVPNYSIVLGQTRLGRRPLQKILEYLSETGGAAPGQTEVNASRALLARLGERTLRFVPDATVVEEQDPVLLTIHKHQEAAEMVDRYCRGVKRQVEAVNMLISEGERMESEVKNIFLKPSYRRLLPAAGGESTSGGSVDDPEYTHMSRSMREAMMASYLGNERAAAAASYILGGERPATTHGQTHHREAYEHSETEATRSAASVFSSLPGIPDASGGGEIDDAAESSSRNH</sequence>
<evidence type="ECO:0000256" key="1">
    <source>
        <dbReference type="ARBA" id="ARBA00004141"/>
    </source>
</evidence>
<evidence type="ECO:0000259" key="7">
    <source>
        <dbReference type="Pfam" id="PF08016"/>
    </source>
</evidence>
<name>A0A061RZV2_9CHLO</name>